<reference evidence="2 3" key="1">
    <citation type="submission" date="2019-07" db="EMBL/GenBank/DDBJ databases">
        <title>Genome assembly of two rare yeast pathogens: Diutina rugosa and Trichomonascus ciferrii.</title>
        <authorList>
            <person name="Mixao V."/>
            <person name="Saus E."/>
            <person name="Hansen A."/>
            <person name="Lass-Flor C."/>
            <person name="Gabaldon T."/>
        </authorList>
    </citation>
    <scope>NUCLEOTIDE SEQUENCE [LARGE SCALE GENOMIC DNA]</scope>
    <source>
        <strain evidence="2 3">CBS 613</strain>
    </source>
</reference>
<dbReference type="Proteomes" id="UP000449547">
    <property type="component" value="Unassembled WGS sequence"/>
</dbReference>
<gene>
    <name evidence="2" type="ORF">DIURU_003314</name>
</gene>
<evidence type="ECO:0000313" key="3">
    <source>
        <dbReference type="Proteomes" id="UP000449547"/>
    </source>
</evidence>
<keyword evidence="3" id="KW-1185">Reference proteome</keyword>
<keyword evidence="1" id="KW-0812">Transmembrane</keyword>
<feature type="transmembrane region" description="Helical" evidence="1">
    <location>
        <begin position="103"/>
        <end position="122"/>
    </location>
</feature>
<organism evidence="2 3">
    <name type="scientific">Diutina rugosa</name>
    <name type="common">Yeast</name>
    <name type="synonym">Candida rugosa</name>
    <dbReference type="NCBI Taxonomy" id="5481"/>
    <lineage>
        <taxon>Eukaryota</taxon>
        <taxon>Fungi</taxon>
        <taxon>Dikarya</taxon>
        <taxon>Ascomycota</taxon>
        <taxon>Saccharomycotina</taxon>
        <taxon>Pichiomycetes</taxon>
        <taxon>Debaryomycetaceae</taxon>
        <taxon>Diutina</taxon>
    </lineage>
</organism>
<evidence type="ECO:0000313" key="2">
    <source>
        <dbReference type="EMBL" id="KAA8900944.1"/>
    </source>
</evidence>
<comment type="caution">
    <text evidence="2">The sequence shown here is derived from an EMBL/GenBank/DDBJ whole genome shotgun (WGS) entry which is preliminary data.</text>
</comment>
<protein>
    <submittedName>
        <fullName evidence="2">Uncharacterized protein</fullName>
    </submittedName>
</protein>
<feature type="transmembrane region" description="Helical" evidence="1">
    <location>
        <begin position="168"/>
        <end position="186"/>
    </location>
</feature>
<evidence type="ECO:0000256" key="1">
    <source>
        <dbReference type="SAM" id="Phobius"/>
    </source>
</evidence>
<feature type="transmembrane region" description="Helical" evidence="1">
    <location>
        <begin position="225"/>
        <end position="242"/>
    </location>
</feature>
<dbReference type="RefSeq" id="XP_034011567.1">
    <property type="nucleotide sequence ID" value="XM_034156063.1"/>
</dbReference>
<dbReference type="VEuPathDB" id="FungiDB:DIURU_003314"/>
<dbReference type="GeneID" id="54781965"/>
<feature type="transmembrane region" description="Helical" evidence="1">
    <location>
        <begin position="78"/>
        <end position="97"/>
    </location>
</feature>
<sequence>MAPSGSSLLASPLTIVCRASSFLTLPVAHIPPGEVSAAQMQSLEDATFSMLLVFGSFVPWFFILKFDYDPRYRLVNSLFCDLVATMAWALAFCQNFPFSNVVYMGLVAVPLASYIRLVAAHFRQLKLLKYPTHVIVDAIPLQDERGIHYSQLICIMVEVLCLEKGHPMVVLSLVYTFLLTAALLAWPQLQWGPELRLINLLGCINGHYGTRLIEGSTGGGPQKLITFYCSILAVFLSYRLVFKDVLRVAGLIDDDNETTPSKPPRKREEKFLDDYEVIDPSVAP</sequence>
<accession>A0A642US99</accession>
<keyword evidence="1" id="KW-0472">Membrane</keyword>
<dbReference type="AlphaFoldDB" id="A0A642US99"/>
<dbReference type="EMBL" id="SWFT01000105">
    <property type="protein sequence ID" value="KAA8900944.1"/>
    <property type="molecule type" value="Genomic_DNA"/>
</dbReference>
<proteinExistence type="predicted"/>
<keyword evidence="1" id="KW-1133">Transmembrane helix</keyword>
<name>A0A642US99_DIURU</name>
<feature type="transmembrane region" description="Helical" evidence="1">
    <location>
        <begin position="47"/>
        <end position="66"/>
    </location>
</feature>